<sequence>MSSISSSEDYKISLELGGIIAPLAQKASLNEQDFNLKHSAFLDLSSKIQQLNSSPESKARLQEQFEKLLNAIEFFEKPDIIPFPWLDFKFNEIIIKENPDNCDTSRSQGSQLSIEKDQIMTQEYQKKIKTLENEIDELKLAIRKLRDENHENEKLKTRLKRIAELEKENEKLQKMLEDQGERLKESVITEKEYEAMAKEIDKEVTRIKNELEESEVQRVEIRRQYDLLNKTYQEMKSDYKNEIQALNEKIIEISNRSQDIENKLKASQFKESENHSLIELANKRISELQEELNNKETHLQLQNKCIEEYKKQLEDLEPATRYQIHLENCLKELEQKLAESEEARFEQMKLYNELQRQISSQETERINPHRIKQLEDLFMKSGEKLDELSTKIYQTLDTALTARTESEKKFRKLRKKKCPHREKLFTRLYAEKKNPCEICINVHGHEWAKSPKRKNNIIS</sequence>
<dbReference type="AlphaFoldDB" id="A0AAU9J3L4"/>
<name>A0AAU9J3L4_9CILI</name>
<gene>
    <name evidence="2" type="ORF">BSTOLATCC_MIC28765</name>
</gene>
<keyword evidence="3" id="KW-1185">Reference proteome</keyword>
<evidence type="ECO:0008006" key="4">
    <source>
        <dbReference type="Google" id="ProtNLM"/>
    </source>
</evidence>
<organism evidence="2 3">
    <name type="scientific">Blepharisma stoltei</name>
    <dbReference type="NCBI Taxonomy" id="1481888"/>
    <lineage>
        <taxon>Eukaryota</taxon>
        <taxon>Sar</taxon>
        <taxon>Alveolata</taxon>
        <taxon>Ciliophora</taxon>
        <taxon>Postciliodesmatophora</taxon>
        <taxon>Heterotrichea</taxon>
        <taxon>Heterotrichida</taxon>
        <taxon>Blepharismidae</taxon>
        <taxon>Blepharisma</taxon>
    </lineage>
</organism>
<keyword evidence="1" id="KW-0175">Coiled coil</keyword>
<protein>
    <recommendedName>
        <fullName evidence="4">Chromosome partition protein Smc</fullName>
    </recommendedName>
</protein>
<comment type="caution">
    <text evidence="2">The sequence shown here is derived from an EMBL/GenBank/DDBJ whole genome shotgun (WGS) entry which is preliminary data.</text>
</comment>
<evidence type="ECO:0000313" key="3">
    <source>
        <dbReference type="Proteomes" id="UP001162131"/>
    </source>
</evidence>
<evidence type="ECO:0000313" key="2">
    <source>
        <dbReference type="EMBL" id="CAG9321485.1"/>
    </source>
</evidence>
<proteinExistence type="predicted"/>
<feature type="coiled-coil region" evidence="1">
    <location>
        <begin position="323"/>
        <end position="391"/>
    </location>
</feature>
<evidence type="ECO:0000256" key="1">
    <source>
        <dbReference type="SAM" id="Coils"/>
    </source>
</evidence>
<feature type="coiled-coil region" evidence="1">
    <location>
        <begin position="114"/>
        <end position="298"/>
    </location>
</feature>
<dbReference type="EMBL" id="CAJZBQ010000028">
    <property type="protein sequence ID" value="CAG9321485.1"/>
    <property type="molecule type" value="Genomic_DNA"/>
</dbReference>
<reference evidence="2" key="1">
    <citation type="submission" date="2021-09" db="EMBL/GenBank/DDBJ databases">
        <authorList>
            <consortium name="AG Swart"/>
            <person name="Singh M."/>
            <person name="Singh A."/>
            <person name="Seah K."/>
            <person name="Emmerich C."/>
        </authorList>
    </citation>
    <scope>NUCLEOTIDE SEQUENCE</scope>
    <source>
        <strain evidence="2">ATCC30299</strain>
    </source>
</reference>
<dbReference type="Proteomes" id="UP001162131">
    <property type="component" value="Unassembled WGS sequence"/>
</dbReference>
<accession>A0AAU9J3L4</accession>